<comment type="cofactor">
    <cofactor evidence="1">
        <name>Zn(2+)</name>
        <dbReference type="ChEBI" id="CHEBI:29105"/>
    </cofactor>
</comment>
<dbReference type="Proteomes" id="UP001358417">
    <property type="component" value="Unassembled WGS sequence"/>
</dbReference>
<dbReference type="InterPro" id="IPR011032">
    <property type="entry name" value="GroES-like_sf"/>
</dbReference>
<keyword evidence="3" id="KW-0479">Metal-binding</keyword>
<dbReference type="Gene3D" id="3.90.180.10">
    <property type="entry name" value="Medium-chain alcohol dehydrogenases, catalytic domain"/>
    <property type="match status" value="1"/>
</dbReference>
<protein>
    <recommendedName>
        <fullName evidence="6">Alcohol dehydrogenase-like C-terminal domain-containing protein</fullName>
    </recommendedName>
</protein>
<dbReference type="InterPro" id="IPR013149">
    <property type="entry name" value="ADH-like_C"/>
</dbReference>
<evidence type="ECO:0000256" key="3">
    <source>
        <dbReference type="ARBA" id="ARBA00022723"/>
    </source>
</evidence>
<keyword evidence="4" id="KW-0862">Zinc</keyword>
<feature type="domain" description="Alcohol dehydrogenase-like C-terminal" evidence="6">
    <location>
        <begin position="178"/>
        <end position="314"/>
    </location>
</feature>
<dbReference type="PANTHER" id="PTHR43350">
    <property type="entry name" value="NAD-DEPENDENT ALCOHOL DEHYDROGENASE"/>
    <property type="match status" value="1"/>
</dbReference>
<evidence type="ECO:0000313" key="7">
    <source>
        <dbReference type="EMBL" id="KAK5048704.1"/>
    </source>
</evidence>
<proteinExistence type="inferred from homology"/>
<evidence type="ECO:0000256" key="5">
    <source>
        <dbReference type="ARBA" id="ARBA00023002"/>
    </source>
</evidence>
<dbReference type="InterPro" id="IPR036291">
    <property type="entry name" value="NAD(P)-bd_dom_sf"/>
</dbReference>
<gene>
    <name evidence="7" type="ORF">LTR84_005796</name>
</gene>
<sequence>MELIELPVPTATAGAVVIKVLGAMIAPFVRGIHDGSIAVYNLHLPLVPNPSNIGRVHSVGPDAVRLKEGDLIYFDPLIRGRDDSSVFIIQGHHGGQGPAGKKLMQGEWRDGSLQKYQKVPLECCHLLDENRLLKQLGYHPAELQEITIQAMCVAALIEGADLKAGDTVIIGPTTGTFGGTACEIALLLGAQVVALGRDTKKLESLAQHLGNTDRFKYVVMTGDVQKDTAAIKGATLRGEGAEVFNDWAPGILQDSPYWTAAFLALKPRGRVVLSGAPSGNVSIPYALAMHHCLSINGQAMCSPQTIDQTIRLVEAGTLKLGRKSGAEIAIYPLDRYHEAEENAVQNGGFRNYTYVTPNVE</sequence>
<evidence type="ECO:0000313" key="8">
    <source>
        <dbReference type="Proteomes" id="UP001358417"/>
    </source>
</evidence>
<evidence type="ECO:0000256" key="4">
    <source>
        <dbReference type="ARBA" id="ARBA00022833"/>
    </source>
</evidence>
<dbReference type="EMBL" id="JAVRRD010000021">
    <property type="protein sequence ID" value="KAK5048704.1"/>
    <property type="molecule type" value="Genomic_DNA"/>
</dbReference>
<dbReference type="PANTHER" id="PTHR43350:SF17">
    <property type="entry name" value="NAD-DEPENDENT ALCOHOL DEHYDROGENASE"/>
    <property type="match status" value="1"/>
</dbReference>
<dbReference type="Pfam" id="PF00107">
    <property type="entry name" value="ADH_zinc_N"/>
    <property type="match status" value="1"/>
</dbReference>
<accession>A0AAV9N3P3</accession>
<name>A0AAV9N3P3_9EURO</name>
<dbReference type="RefSeq" id="XP_064704063.1">
    <property type="nucleotide sequence ID" value="XM_064849360.1"/>
</dbReference>
<dbReference type="GO" id="GO:0016491">
    <property type="term" value="F:oxidoreductase activity"/>
    <property type="evidence" value="ECO:0007669"/>
    <property type="project" value="UniProtKB-KW"/>
</dbReference>
<organism evidence="7 8">
    <name type="scientific">Exophiala bonariae</name>
    <dbReference type="NCBI Taxonomy" id="1690606"/>
    <lineage>
        <taxon>Eukaryota</taxon>
        <taxon>Fungi</taxon>
        <taxon>Dikarya</taxon>
        <taxon>Ascomycota</taxon>
        <taxon>Pezizomycotina</taxon>
        <taxon>Eurotiomycetes</taxon>
        <taxon>Chaetothyriomycetidae</taxon>
        <taxon>Chaetothyriales</taxon>
        <taxon>Herpotrichiellaceae</taxon>
        <taxon>Exophiala</taxon>
    </lineage>
</organism>
<keyword evidence="8" id="KW-1185">Reference proteome</keyword>
<dbReference type="SUPFAM" id="SSF51735">
    <property type="entry name" value="NAD(P)-binding Rossmann-fold domains"/>
    <property type="match status" value="1"/>
</dbReference>
<dbReference type="Gene3D" id="3.40.50.720">
    <property type="entry name" value="NAD(P)-binding Rossmann-like Domain"/>
    <property type="match status" value="1"/>
</dbReference>
<comment type="similarity">
    <text evidence="2">Belongs to the zinc-containing alcohol dehydrogenase family.</text>
</comment>
<dbReference type="SUPFAM" id="SSF50129">
    <property type="entry name" value="GroES-like"/>
    <property type="match status" value="1"/>
</dbReference>
<dbReference type="AlphaFoldDB" id="A0AAV9N3P3"/>
<evidence type="ECO:0000256" key="1">
    <source>
        <dbReference type="ARBA" id="ARBA00001947"/>
    </source>
</evidence>
<dbReference type="GO" id="GO:0046872">
    <property type="term" value="F:metal ion binding"/>
    <property type="evidence" value="ECO:0007669"/>
    <property type="project" value="UniProtKB-KW"/>
</dbReference>
<dbReference type="GeneID" id="89973970"/>
<evidence type="ECO:0000259" key="6">
    <source>
        <dbReference type="Pfam" id="PF00107"/>
    </source>
</evidence>
<reference evidence="7 8" key="1">
    <citation type="submission" date="2023-08" db="EMBL/GenBank/DDBJ databases">
        <title>Black Yeasts Isolated from many extreme environments.</title>
        <authorList>
            <person name="Coleine C."/>
            <person name="Stajich J.E."/>
            <person name="Selbmann L."/>
        </authorList>
    </citation>
    <scope>NUCLEOTIDE SEQUENCE [LARGE SCALE GENOMIC DNA]</scope>
    <source>
        <strain evidence="7 8">CCFEE 5792</strain>
    </source>
</reference>
<evidence type="ECO:0000256" key="2">
    <source>
        <dbReference type="ARBA" id="ARBA00008072"/>
    </source>
</evidence>
<keyword evidence="5" id="KW-0560">Oxidoreductase</keyword>
<comment type="caution">
    <text evidence="7">The sequence shown here is derived from an EMBL/GenBank/DDBJ whole genome shotgun (WGS) entry which is preliminary data.</text>
</comment>